<sequence length="444" mass="50473">MTVVSFFFITMKSSLQGTMSLFKPADGILRTNLSWDDLQESVFEIFGKDAKFGPNKDAKDIGFASGFMSKICLITPDWQTRMDGVPEKFVVKVSSQLSFIECKGMFGDIEEEFSTEEFSRAMESEVKKIHNNEITLYKLLKKYDVSEVPRPKVYYTREFSEENPLKGFIIMEYLADNLSLHIFDNLSPEDILQALHAIASLEAASLKFTDEDKGLFMKNIFGEMFAKALTKENVKAALDLMRHAGGDRIKGNVDRLESIVSEIIDTELADNLPDILGMKRVLCHGDMWSTNIIWRKKGKGVELAALVDFQTSHFGCPTTDVVRLLNACLSAKDRRENWESLLEKFYSFLKDEVGDNNQMPCTLEQLKQAYRLYFPLGAFMIVPMIGPLFSLANNSDDVEYKERVQELIFEKTEGLLEDIFEFYEKNKNTSSGTEAKENNGGLLL</sequence>
<comment type="caution">
    <text evidence="2">The sequence shown here is derived from an EMBL/GenBank/DDBJ whole genome shotgun (WGS) entry which is preliminary data.</text>
</comment>
<dbReference type="Proteomes" id="UP000024635">
    <property type="component" value="Unassembled WGS sequence"/>
</dbReference>
<dbReference type="EMBL" id="JARK01001499">
    <property type="protein sequence ID" value="EYB95140.1"/>
    <property type="molecule type" value="Genomic_DNA"/>
</dbReference>
<proteinExistence type="predicted"/>
<organism evidence="2 3">
    <name type="scientific">Ancylostoma ceylanicum</name>
    <dbReference type="NCBI Taxonomy" id="53326"/>
    <lineage>
        <taxon>Eukaryota</taxon>
        <taxon>Metazoa</taxon>
        <taxon>Ecdysozoa</taxon>
        <taxon>Nematoda</taxon>
        <taxon>Chromadorea</taxon>
        <taxon>Rhabditida</taxon>
        <taxon>Rhabditina</taxon>
        <taxon>Rhabditomorpha</taxon>
        <taxon>Strongyloidea</taxon>
        <taxon>Ancylostomatidae</taxon>
        <taxon>Ancylostomatinae</taxon>
        <taxon>Ancylostoma</taxon>
    </lineage>
</organism>
<dbReference type="Pfam" id="PF07914">
    <property type="entry name" value="DUF1679"/>
    <property type="match status" value="1"/>
</dbReference>
<dbReference type="AlphaFoldDB" id="A0A016SXC7"/>
<name>A0A016SXC7_9BILA</name>
<dbReference type="SUPFAM" id="SSF56112">
    <property type="entry name" value="Protein kinase-like (PK-like)"/>
    <property type="match status" value="1"/>
</dbReference>
<dbReference type="PANTHER" id="PTHR23020">
    <property type="entry name" value="UNCHARACTERIZED NUCLEAR HORMONE RECEPTOR-RELATED"/>
    <property type="match status" value="1"/>
</dbReference>
<protein>
    <recommendedName>
        <fullName evidence="1">CHK kinase-like domain-containing protein</fullName>
    </recommendedName>
</protein>
<keyword evidence="3" id="KW-1185">Reference proteome</keyword>
<feature type="domain" description="CHK kinase-like" evidence="1">
    <location>
        <begin position="168"/>
        <end position="355"/>
    </location>
</feature>
<dbReference type="InterPro" id="IPR015897">
    <property type="entry name" value="CHK_kinase-like"/>
</dbReference>
<dbReference type="InterPro" id="IPR011009">
    <property type="entry name" value="Kinase-like_dom_sf"/>
</dbReference>
<dbReference type="PANTHER" id="PTHR23020:SF15">
    <property type="entry name" value="CHK KINASE-LIKE DOMAIN-CONTAINING PROTEIN"/>
    <property type="match status" value="1"/>
</dbReference>
<gene>
    <name evidence="2" type="primary">Acey_s0163.g3478</name>
    <name evidence="2" type="ORF">Y032_0163g3478</name>
</gene>
<dbReference type="InterPro" id="IPR052961">
    <property type="entry name" value="Oxido-Kinase-like_Enzymes"/>
</dbReference>
<dbReference type="Gene3D" id="3.90.1200.10">
    <property type="match status" value="1"/>
</dbReference>
<dbReference type="OrthoDB" id="5813109at2759"/>
<dbReference type="InterPro" id="IPR012877">
    <property type="entry name" value="Dhs-27"/>
</dbReference>
<accession>A0A016SXC7</accession>
<evidence type="ECO:0000313" key="3">
    <source>
        <dbReference type="Proteomes" id="UP000024635"/>
    </source>
</evidence>
<dbReference type="SMART" id="SM00587">
    <property type="entry name" value="CHK"/>
    <property type="match status" value="1"/>
</dbReference>
<evidence type="ECO:0000259" key="1">
    <source>
        <dbReference type="SMART" id="SM00587"/>
    </source>
</evidence>
<reference evidence="3" key="1">
    <citation type="journal article" date="2015" name="Nat. Genet.">
        <title>The genome and transcriptome of the zoonotic hookworm Ancylostoma ceylanicum identify infection-specific gene families.</title>
        <authorList>
            <person name="Schwarz E.M."/>
            <person name="Hu Y."/>
            <person name="Antoshechkin I."/>
            <person name="Miller M.M."/>
            <person name="Sternberg P.W."/>
            <person name="Aroian R.V."/>
        </authorList>
    </citation>
    <scope>NUCLEOTIDE SEQUENCE</scope>
    <source>
        <strain evidence="3">HY135</strain>
    </source>
</reference>
<evidence type="ECO:0000313" key="2">
    <source>
        <dbReference type="EMBL" id="EYB95140.1"/>
    </source>
</evidence>